<dbReference type="InterPro" id="IPR051673">
    <property type="entry name" value="SSDNA_exonuclease_RecJ"/>
</dbReference>
<keyword evidence="3" id="KW-0540">Nuclease</keyword>
<evidence type="ECO:0000313" key="3">
    <source>
        <dbReference type="EMBL" id="CCZ68507.1"/>
    </source>
</evidence>
<protein>
    <submittedName>
        <fullName evidence="3">Single-stranded-DNA-specific exonuclease RecJ</fullName>
    </submittedName>
</protein>
<reference evidence="3" key="1">
    <citation type="submission" date="2012-11" db="EMBL/GenBank/DDBJ databases">
        <title>Dependencies among metagenomic species, viruses, plasmids and units of genetic variation.</title>
        <authorList>
            <person name="Nielsen H.B."/>
            <person name="Almeida M."/>
            <person name="Juncker A.S."/>
            <person name="Rasmussen S."/>
            <person name="Li J."/>
            <person name="Sunagawa S."/>
            <person name="Plichta D."/>
            <person name="Gautier L."/>
            <person name="Le Chatelier E."/>
            <person name="Peletier E."/>
            <person name="Bonde I."/>
            <person name="Nielsen T."/>
            <person name="Manichanh C."/>
            <person name="Arumugam M."/>
            <person name="Batto J."/>
            <person name="Santos M.B.Q.D."/>
            <person name="Blom N."/>
            <person name="Borruel N."/>
            <person name="Burgdorf K.S."/>
            <person name="Boumezbeur F."/>
            <person name="Casellas F."/>
            <person name="Dore J."/>
            <person name="Guarner F."/>
            <person name="Hansen T."/>
            <person name="Hildebrand F."/>
            <person name="Kaas R.S."/>
            <person name="Kennedy S."/>
            <person name="Kristiansen K."/>
            <person name="Kultima J.R."/>
            <person name="Leonard P."/>
            <person name="Levenez F."/>
            <person name="Lund O."/>
            <person name="Moumen B."/>
            <person name="Le Paslier D."/>
            <person name="Pons N."/>
            <person name="Pedersen O."/>
            <person name="Prifti E."/>
            <person name="Qin J."/>
            <person name="Raes J."/>
            <person name="Tap J."/>
            <person name="Tims S."/>
            <person name="Ussery D.W."/>
            <person name="Yamada T."/>
            <person name="MetaHit consortium"/>
            <person name="Renault P."/>
            <person name="Sicheritz-Ponten T."/>
            <person name="Bork P."/>
            <person name="Wang J."/>
            <person name="Brunak S."/>
            <person name="Ehrlich S.D."/>
        </authorList>
    </citation>
    <scope>NUCLEOTIDE SEQUENCE [LARGE SCALE GENOMIC DNA]</scope>
</reference>
<dbReference type="InterPro" id="IPR041122">
    <property type="entry name" value="RecJ_OB"/>
</dbReference>
<dbReference type="PANTHER" id="PTHR30255:SF2">
    <property type="entry name" value="SINGLE-STRANDED-DNA-SPECIFIC EXONUCLEASE RECJ"/>
    <property type="match status" value="1"/>
</dbReference>
<dbReference type="Gene3D" id="2.40.50.460">
    <property type="match status" value="1"/>
</dbReference>
<accession>R5UIB4</accession>
<evidence type="ECO:0000313" key="4">
    <source>
        <dbReference type="Proteomes" id="UP000018114"/>
    </source>
</evidence>
<proteinExistence type="predicted"/>
<evidence type="ECO:0000256" key="1">
    <source>
        <dbReference type="ARBA" id="ARBA00022801"/>
    </source>
</evidence>
<dbReference type="EMBL" id="CBAL010000144">
    <property type="protein sequence ID" value="CCZ68507.1"/>
    <property type="molecule type" value="Genomic_DNA"/>
</dbReference>
<evidence type="ECO:0000259" key="2">
    <source>
        <dbReference type="Pfam" id="PF17768"/>
    </source>
</evidence>
<comment type="caution">
    <text evidence="3">The sequence shown here is derived from an EMBL/GenBank/DDBJ whole genome shotgun (WGS) entry which is preliminary data.</text>
</comment>
<sequence>MQLPLAYVTEEIVDELELLEPFGKGNTKPLFAEKNLRVQNLRIIGKNQNVLKFQVLDQAGRKMEAIYFGEVQECMEYLQTKEKVSLTFYPSVNEYRGNKTIQITVVNYQ</sequence>
<dbReference type="Pfam" id="PF17768">
    <property type="entry name" value="RecJ_OB"/>
    <property type="match status" value="1"/>
</dbReference>
<dbReference type="PANTHER" id="PTHR30255">
    <property type="entry name" value="SINGLE-STRANDED-DNA-SPECIFIC EXONUCLEASE RECJ"/>
    <property type="match status" value="1"/>
</dbReference>
<name>R5UIB4_MEDGN</name>
<dbReference type="AlphaFoldDB" id="R5UIB4"/>
<gene>
    <name evidence="3" type="ORF">BN481_01300</name>
</gene>
<feature type="domain" description="RecJ OB" evidence="2">
    <location>
        <begin position="1"/>
        <end position="105"/>
    </location>
</feature>
<dbReference type="Proteomes" id="UP000018114">
    <property type="component" value="Unassembled WGS sequence"/>
</dbReference>
<dbReference type="GO" id="GO:0004527">
    <property type="term" value="F:exonuclease activity"/>
    <property type="evidence" value="ECO:0007669"/>
    <property type="project" value="UniProtKB-KW"/>
</dbReference>
<keyword evidence="3" id="KW-0269">Exonuclease</keyword>
<keyword evidence="1" id="KW-0378">Hydrolase</keyword>
<organism evidence="3 4">
    <name type="scientific">Mediterraneibacter gnavus CAG:126</name>
    <dbReference type="NCBI Taxonomy" id="1263106"/>
    <lineage>
        <taxon>Bacteria</taxon>
        <taxon>Bacillati</taxon>
        <taxon>Bacillota</taxon>
        <taxon>Clostridia</taxon>
        <taxon>Lachnospirales</taxon>
        <taxon>Lachnospiraceae</taxon>
        <taxon>Mediterraneibacter</taxon>
    </lineage>
</organism>